<reference evidence="1 2" key="1">
    <citation type="journal article" date="2022" name="Nat. Ecol. Evol.">
        <title>A masculinizing supergene underlies an exaggerated male reproductive morph in a spider.</title>
        <authorList>
            <person name="Hendrickx F."/>
            <person name="De Corte Z."/>
            <person name="Sonet G."/>
            <person name="Van Belleghem S.M."/>
            <person name="Kostlbacher S."/>
            <person name="Vangestel C."/>
        </authorList>
    </citation>
    <scope>NUCLEOTIDE SEQUENCE [LARGE SCALE GENOMIC DNA]</scope>
    <source>
        <strain evidence="1">W744_W776</strain>
    </source>
</reference>
<sequence length="131" mass="14989">MGGFERSGLEIHGLLEVGKSRQIIARFRWALMRFTYRNVTETSLIEYSLWTWPLFSDATEAINLLKPPSPPNGQNNNKITRRDHGKEIAAWRTLEQQHGWDVETGGASRDTWAAGSWKCRQNNSQDFVLGL</sequence>
<evidence type="ECO:0000313" key="1">
    <source>
        <dbReference type="EMBL" id="KAG8201036.1"/>
    </source>
</evidence>
<dbReference type="EMBL" id="JAFNEN010000009">
    <property type="protein sequence ID" value="KAG8201036.1"/>
    <property type="molecule type" value="Genomic_DNA"/>
</dbReference>
<accession>A0AAV6VY45</accession>
<dbReference type="AlphaFoldDB" id="A0AAV6VY45"/>
<gene>
    <name evidence="1" type="ORF">JTE90_002712</name>
</gene>
<organism evidence="1 2">
    <name type="scientific">Oedothorax gibbosus</name>
    <dbReference type="NCBI Taxonomy" id="931172"/>
    <lineage>
        <taxon>Eukaryota</taxon>
        <taxon>Metazoa</taxon>
        <taxon>Ecdysozoa</taxon>
        <taxon>Arthropoda</taxon>
        <taxon>Chelicerata</taxon>
        <taxon>Arachnida</taxon>
        <taxon>Araneae</taxon>
        <taxon>Araneomorphae</taxon>
        <taxon>Entelegynae</taxon>
        <taxon>Araneoidea</taxon>
        <taxon>Linyphiidae</taxon>
        <taxon>Erigoninae</taxon>
        <taxon>Oedothorax</taxon>
    </lineage>
</organism>
<dbReference type="Proteomes" id="UP000827092">
    <property type="component" value="Unassembled WGS sequence"/>
</dbReference>
<name>A0AAV6VY45_9ARAC</name>
<evidence type="ECO:0000313" key="2">
    <source>
        <dbReference type="Proteomes" id="UP000827092"/>
    </source>
</evidence>
<proteinExistence type="predicted"/>
<protein>
    <submittedName>
        <fullName evidence="1">Uncharacterized protein</fullName>
    </submittedName>
</protein>
<keyword evidence="2" id="KW-1185">Reference proteome</keyword>
<comment type="caution">
    <text evidence="1">The sequence shown here is derived from an EMBL/GenBank/DDBJ whole genome shotgun (WGS) entry which is preliminary data.</text>
</comment>